<dbReference type="InterPro" id="IPR012816">
    <property type="entry name" value="NADAR"/>
</dbReference>
<dbReference type="Pfam" id="PF08719">
    <property type="entry name" value="NADAR"/>
    <property type="match status" value="1"/>
</dbReference>
<dbReference type="EMBL" id="JAKEKT020000004">
    <property type="protein sequence ID" value="KAL1650388.1"/>
    <property type="molecule type" value="Genomic_DNA"/>
</dbReference>
<protein>
    <recommendedName>
        <fullName evidence="1">NADAR domain-containing protein</fullName>
    </recommendedName>
</protein>
<keyword evidence="3" id="KW-1185">Reference proteome</keyword>
<accession>A0ABR3U2Z8</accession>
<organism evidence="2 3">
    <name type="scientific">Diplodia intermedia</name>
    <dbReference type="NCBI Taxonomy" id="856260"/>
    <lineage>
        <taxon>Eukaryota</taxon>
        <taxon>Fungi</taxon>
        <taxon>Dikarya</taxon>
        <taxon>Ascomycota</taxon>
        <taxon>Pezizomycotina</taxon>
        <taxon>Dothideomycetes</taxon>
        <taxon>Dothideomycetes incertae sedis</taxon>
        <taxon>Botryosphaeriales</taxon>
        <taxon>Botryosphaeriaceae</taxon>
        <taxon>Diplodia</taxon>
    </lineage>
</organism>
<reference evidence="2 3" key="1">
    <citation type="journal article" date="2023" name="Plant Dis.">
        <title>First Report of Diplodia intermedia Causing Canker and Dieback Diseases on Apple Trees in Canada.</title>
        <authorList>
            <person name="Ellouze W."/>
            <person name="Ilyukhin E."/>
            <person name="Sulman M."/>
            <person name="Ali S."/>
        </authorList>
    </citation>
    <scope>NUCLEOTIDE SEQUENCE [LARGE SCALE GENOMIC DNA]</scope>
    <source>
        <strain evidence="2 3">M45-28</strain>
    </source>
</reference>
<evidence type="ECO:0000259" key="1">
    <source>
        <dbReference type="Pfam" id="PF08719"/>
    </source>
</evidence>
<dbReference type="InterPro" id="IPR037238">
    <property type="entry name" value="YbiA-like_sf"/>
</dbReference>
<feature type="domain" description="NADAR" evidence="1">
    <location>
        <begin position="16"/>
        <end position="180"/>
    </location>
</feature>
<gene>
    <name evidence="2" type="ORF">SLS58_001205</name>
</gene>
<dbReference type="CDD" id="cd15457">
    <property type="entry name" value="NADAR"/>
    <property type="match status" value="1"/>
</dbReference>
<dbReference type="Gene3D" id="1.10.357.40">
    <property type="entry name" value="YbiA-like"/>
    <property type="match status" value="1"/>
</dbReference>
<comment type="caution">
    <text evidence="2">The sequence shown here is derived from an EMBL/GenBank/DDBJ whole genome shotgun (WGS) entry which is preliminary data.</text>
</comment>
<evidence type="ECO:0000313" key="2">
    <source>
        <dbReference type="EMBL" id="KAL1650388.1"/>
    </source>
</evidence>
<evidence type="ECO:0000313" key="3">
    <source>
        <dbReference type="Proteomes" id="UP001521184"/>
    </source>
</evidence>
<dbReference type="SUPFAM" id="SSF143990">
    <property type="entry name" value="YbiA-like"/>
    <property type="match status" value="1"/>
</dbReference>
<proteinExistence type="predicted"/>
<name>A0ABR3U2Z8_9PEZI</name>
<dbReference type="Proteomes" id="UP001521184">
    <property type="component" value="Unassembled WGS sequence"/>
</dbReference>
<sequence length="190" mass="22101">MSSTILGSDTEKSPIYFWREYDEPYGFLSQWYDCAFHHEGITYRTAEMWMMVQKAKLFGDTEIADQMLAAPTPAKQKSLGRKVRNFNHGVWDENKVRIVEEGNWWKFTSSKEKAQLADMLLATGDRELVEARPSPPFESASPYDRIWGIGFTREHADHVRDDWGENLLGKAIMAVRKRLREQQSASQRQH</sequence>
<dbReference type="NCBIfam" id="TIGR02464">
    <property type="entry name" value="ribofla_fusion"/>
    <property type="match status" value="1"/>
</dbReference>